<keyword evidence="9 10" id="KW-0998">Cell outer membrane</keyword>
<dbReference type="EMBL" id="PVLR01000012">
    <property type="protein sequence ID" value="PRD69667.1"/>
    <property type="molecule type" value="Genomic_DNA"/>
</dbReference>
<name>A0A2S9KGX9_9BURK</name>
<dbReference type="GO" id="GO:0038023">
    <property type="term" value="F:signaling receptor activity"/>
    <property type="evidence" value="ECO:0007669"/>
    <property type="project" value="InterPro"/>
</dbReference>
<dbReference type="NCBIfam" id="TIGR01783">
    <property type="entry name" value="TonB-siderophor"/>
    <property type="match status" value="1"/>
</dbReference>
<evidence type="ECO:0000256" key="1">
    <source>
        <dbReference type="ARBA" id="ARBA00004571"/>
    </source>
</evidence>
<evidence type="ECO:0000256" key="10">
    <source>
        <dbReference type="PROSITE-ProRule" id="PRU01360"/>
    </source>
</evidence>
<evidence type="ECO:0000256" key="6">
    <source>
        <dbReference type="ARBA" id="ARBA00023077"/>
    </source>
</evidence>
<keyword evidence="7 10" id="KW-0472">Membrane</keyword>
<protein>
    <submittedName>
        <fullName evidence="15">TonB-dependent siderophore receptor</fullName>
    </submittedName>
</protein>
<dbReference type="SUPFAM" id="SSF56935">
    <property type="entry name" value="Porins"/>
    <property type="match status" value="1"/>
</dbReference>
<keyword evidence="3 10" id="KW-0813">Transport</keyword>
<dbReference type="RefSeq" id="WP_105728823.1">
    <property type="nucleotide sequence ID" value="NZ_PVLR01000012.1"/>
</dbReference>
<keyword evidence="16" id="KW-1185">Reference proteome</keyword>
<dbReference type="CDD" id="cd01347">
    <property type="entry name" value="ligand_gated_channel"/>
    <property type="match status" value="1"/>
</dbReference>
<dbReference type="Pfam" id="PF07715">
    <property type="entry name" value="Plug"/>
    <property type="match status" value="1"/>
</dbReference>
<comment type="similarity">
    <text evidence="2 10 11">Belongs to the TonB-dependent receptor family.</text>
</comment>
<feature type="region of interest" description="Disordered" evidence="12">
    <location>
        <begin position="1"/>
        <end position="24"/>
    </location>
</feature>
<evidence type="ECO:0000256" key="3">
    <source>
        <dbReference type="ARBA" id="ARBA00022448"/>
    </source>
</evidence>
<dbReference type="InterPro" id="IPR037066">
    <property type="entry name" value="Plug_dom_sf"/>
</dbReference>
<keyword evidence="6 11" id="KW-0798">TonB box</keyword>
<evidence type="ECO:0000256" key="8">
    <source>
        <dbReference type="ARBA" id="ARBA00023170"/>
    </source>
</evidence>
<dbReference type="Proteomes" id="UP000238326">
    <property type="component" value="Unassembled WGS sequence"/>
</dbReference>
<dbReference type="GO" id="GO:0009279">
    <property type="term" value="C:cell outer membrane"/>
    <property type="evidence" value="ECO:0007669"/>
    <property type="project" value="UniProtKB-SubCell"/>
</dbReference>
<dbReference type="Pfam" id="PF00593">
    <property type="entry name" value="TonB_dep_Rec_b-barrel"/>
    <property type="match status" value="1"/>
</dbReference>
<dbReference type="InterPro" id="IPR000531">
    <property type="entry name" value="Beta-barrel_TonB"/>
</dbReference>
<evidence type="ECO:0000313" key="15">
    <source>
        <dbReference type="EMBL" id="PRD69667.1"/>
    </source>
</evidence>
<proteinExistence type="inferred from homology"/>
<dbReference type="AlphaFoldDB" id="A0A2S9KGX9"/>
<dbReference type="PANTHER" id="PTHR32552:SF83">
    <property type="entry name" value="BLR3904 PROTEIN"/>
    <property type="match status" value="1"/>
</dbReference>
<evidence type="ECO:0000256" key="5">
    <source>
        <dbReference type="ARBA" id="ARBA00022692"/>
    </source>
</evidence>
<feature type="domain" description="TonB-dependent receptor-like beta-barrel" evidence="13">
    <location>
        <begin position="292"/>
        <end position="740"/>
    </location>
</feature>
<dbReference type="GO" id="GO:0015344">
    <property type="term" value="F:siderophore uptake transmembrane transporter activity"/>
    <property type="evidence" value="ECO:0007669"/>
    <property type="project" value="TreeGrafter"/>
</dbReference>
<evidence type="ECO:0000256" key="2">
    <source>
        <dbReference type="ARBA" id="ARBA00009810"/>
    </source>
</evidence>
<dbReference type="InterPro" id="IPR036942">
    <property type="entry name" value="Beta-barrel_TonB_sf"/>
</dbReference>
<evidence type="ECO:0000256" key="11">
    <source>
        <dbReference type="RuleBase" id="RU003357"/>
    </source>
</evidence>
<evidence type="ECO:0000259" key="13">
    <source>
        <dbReference type="Pfam" id="PF00593"/>
    </source>
</evidence>
<feature type="domain" description="TonB-dependent receptor plug" evidence="14">
    <location>
        <begin position="97"/>
        <end position="195"/>
    </location>
</feature>
<reference evidence="15 16" key="1">
    <citation type="submission" date="2018-03" db="EMBL/GenBank/DDBJ databases">
        <title>Comparative genomics illustrates the genes involved in a hyperalkaliphilic mechanisms of Serpentinomonas isolated from highly-alkaline calcium-rich serpentinized springs.</title>
        <authorList>
            <person name="Suzuki S."/>
            <person name="Ishii S."/>
            <person name="Walworth N."/>
            <person name="Bird L."/>
            <person name="Kuenen J.G."/>
            <person name="Nealson K.H."/>
        </authorList>
    </citation>
    <scope>NUCLEOTIDE SEQUENCE [LARGE SCALE GENOMIC DNA]</scope>
    <source>
        <strain evidence="15 16">83</strain>
    </source>
</reference>
<evidence type="ECO:0000313" key="16">
    <source>
        <dbReference type="Proteomes" id="UP000238326"/>
    </source>
</evidence>
<dbReference type="Gene3D" id="2.40.170.20">
    <property type="entry name" value="TonB-dependent receptor, beta-barrel domain"/>
    <property type="match status" value="1"/>
</dbReference>
<evidence type="ECO:0000256" key="7">
    <source>
        <dbReference type="ARBA" id="ARBA00023136"/>
    </source>
</evidence>
<accession>A0A2S9KGX9</accession>
<evidence type="ECO:0000256" key="12">
    <source>
        <dbReference type="SAM" id="MobiDB-lite"/>
    </source>
</evidence>
<dbReference type="PROSITE" id="PS52016">
    <property type="entry name" value="TONB_DEPENDENT_REC_3"/>
    <property type="match status" value="1"/>
</dbReference>
<dbReference type="InterPro" id="IPR012910">
    <property type="entry name" value="Plug_dom"/>
</dbReference>
<dbReference type="InterPro" id="IPR010105">
    <property type="entry name" value="TonB_sidphr_rcpt"/>
</dbReference>
<keyword evidence="5 10" id="KW-0812">Transmembrane</keyword>
<evidence type="ECO:0000259" key="14">
    <source>
        <dbReference type="Pfam" id="PF07715"/>
    </source>
</evidence>
<dbReference type="OrthoDB" id="9790771at2"/>
<dbReference type="GO" id="GO:0015891">
    <property type="term" value="P:siderophore transport"/>
    <property type="evidence" value="ECO:0007669"/>
    <property type="project" value="InterPro"/>
</dbReference>
<dbReference type="PANTHER" id="PTHR32552">
    <property type="entry name" value="FERRICHROME IRON RECEPTOR-RELATED"/>
    <property type="match status" value="1"/>
</dbReference>
<comment type="caution">
    <text evidence="15">The sequence shown here is derived from an EMBL/GenBank/DDBJ whole genome shotgun (WGS) entry which is preliminary data.</text>
</comment>
<organism evidence="15 16">
    <name type="scientific">Malikia spinosa</name>
    <dbReference type="NCBI Taxonomy" id="86180"/>
    <lineage>
        <taxon>Bacteria</taxon>
        <taxon>Pseudomonadati</taxon>
        <taxon>Pseudomonadota</taxon>
        <taxon>Betaproteobacteria</taxon>
        <taxon>Burkholderiales</taxon>
        <taxon>Comamonadaceae</taxon>
        <taxon>Malikia</taxon>
    </lineage>
</organism>
<evidence type="ECO:0000256" key="4">
    <source>
        <dbReference type="ARBA" id="ARBA00022452"/>
    </source>
</evidence>
<gene>
    <name evidence="15" type="ORF">C6P61_04965</name>
</gene>
<keyword evidence="4 10" id="KW-1134">Transmembrane beta strand</keyword>
<sequence length="770" mass="83179">MTRNARSDLSLGFQTSQPPRAEVQAPTASGLPLLPLLPLGALLLAGSINAAAQTVPAASEATLSTVTVKEQGDPIELKAKNSLRTTASRIGKGEQALRDIPQSVTVMTERLMDDRNLDDFREVLKTTAGVTFMAGETGEEDVRLRGFSLGQAGDIYVDGLRDAPLIERDTFNHGSVEVLKGSASMLFGKGSTGGVVNQVSKQPYLMDQHEVDVTVGSGNELRVTGDFNLKTGEDSALRINAMTHEADNHGASIDKKGIAAGYRWGIGSRDEFSVGLYHLETDGQPLYNHPWFTANGKIEPTLSAKNYYGLVSDYLKTESSYATLSHLHRFSQDSELKTTLRHGRYERDLLASAVRFAPAAQQPGGVAVTADTLSANSVLSRSAKARVGYSDLTQLQSDYSDKFQAFGKQHSLIAGVDLSYEDAERNNSYTSGLTASPNTQVGTPNDGASVADTRLPPLLNTFQASNIGLYAQDTVSLTDTVKLIAGLRLDHFEASYHAPANGSTPAASFKRSDDLISPRLGALYQPNAAESYYASFGTSYNTSGDSYQFALGSLAAGSSNARTAQTDPEKSRNFELGSKFELFDNKASLGVALFHSEKYNERNTDPDSASSQMLLSGKRHATGMEFNLAGRITPKWEIFYNHSWIPLAKIDESNVALNAAGTGSQVKGDRPALTPKHSASLWTTYRVAPQWRLGAGLNYRGEQNPEGARQITAKAFTTVDAMAEYTVDANQTLKLNVTNLTDELYADALYRGFYAPGAARQVQLSYKVLF</sequence>
<keyword evidence="8 15" id="KW-0675">Receptor</keyword>
<evidence type="ECO:0000256" key="9">
    <source>
        <dbReference type="ARBA" id="ARBA00023237"/>
    </source>
</evidence>
<dbReference type="InterPro" id="IPR039426">
    <property type="entry name" value="TonB-dep_rcpt-like"/>
</dbReference>
<dbReference type="Gene3D" id="2.170.130.10">
    <property type="entry name" value="TonB-dependent receptor, plug domain"/>
    <property type="match status" value="1"/>
</dbReference>
<comment type="subcellular location">
    <subcellularLocation>
        <location evidence="1 10">Cell outer membrane</location>
        <topology evidence="1 10">Multi-pass membrane protein</topology>
    </subcellularLocation>
</comment>